<organism evidence="7 8">
    <name type="scientific">Brevibacillus reuszeri</name>
    <dbReference type="NCBI Taxonomy" id="54915"/>
    <lineage>
        <taxon>Bacteria</taxon>
        <taxon>Bacillati</taxon>
        <taxon>Bacillota</taxon>
        <taxon>Bacilli</taxon>
        <taxon>Bacillales</taxon>
        <taxon>Paenibacillaceae</taxon>
        <taxon>Brevibacillus</taxon>
    </lineage>
</organism>
<keyword evidence="9" id="KW-1185">Reference proteome</keyword>
<dbReference type="GO" id="GO:0003677">
    <property type="term" value="F:DNA binding"/>
    <property type="evidence" value="ECO:0007669"/>
    <property type="project" value="UniProtKB-KW"/>
</dbReference>
<dbReference type="GO" id="GO:0003700">
    <property type="term" value="F:DNA-binding transcription factor activity"/>
    <property type="evidence" value="ECO:0007669"/>
    <property type="project" value="InterPro"/>
</dbReference>
<dbReference type="SUPFAM" id="SSF53850">
    <property type="entry name" value="Periplasmic binding protein-like II"/>
    <property type="match status" value="1"/>
</dbReference>
<dbReference type="PROSITE" id="PS50931">
    <property type="entry name" value="HTH_LYSR"/>
    <property type="match status" value="1"/>
</dbReference>
<reference evidence="6 9" key="3">
    <citation type="submission" date="2019-06" db="EMBL/GenBank/DDBJ databases">
        <title>Whole genome shotgun sequence of Brevibacillus reuszeri NBRC 15719.</title>
        <authorList>
            <person name="Hosoyama A."/>
            <person name="Uohara A."/>
            <person name="Ohji S."/>
            <person name="Ichikawa N."/>
        </authorList>
    </citation>
    <scope>NUCLEOTIDE SEQUENCE [LARGE SCALE GENOMIC DNA]</scope>
    <source>
        <strain evidence="6 9">NBRC 15719</strain>
    </source>
</reference>
<dbReference type="InterPro" id="IPR036388">
    <property type="entry name" value="WH-like_DNA-bd_sf"/>
</dbReference>
<comment type="caution">
    <text evidence="7">The sequence shown here is derived from an EMBL/GenBank/DDBJ whole genome shotgun (WGS) entry which is preliminary data.</text>
</comment>
<dbReference type="EMBL" id="BJON01000011">
    <property type="protein sequence ID" value="GED69210.1"/>
    <property type="molecule type" value="Genomic_DNA"/>
</dbReference>
<reference evidence="7" key="2">
    <citation type="submission" date="2015-07" db="EMBL/GenBank/DDBJ databases">
        <title>MeaNS - Measles Nucleotide Surveillance Program.</title>
        <authorList>
            <person name="Tran T."/>
            <person name="Druce J."/>
        </authorList>
    </citation>
    <scope>NUCLEOTIDE SEQUENCE</scope>
    <source>
        <strain evidence="7">DSM 9887</strain>
    </source>
</reference>
<comment type="similarity">
    <text evidence="1">Belongs to the LysR transcriptional regulatory family.</text>
</comment>
<dbReference type="RefSeq" id="WP_049742635.1">
    <property type="nucleotide sequence ID" value="NZ_BJON01000011.1"/>
</dbReference>
<dbReference type="OrthoDB" id="9803735at2"/>
<dbReference type="Gene3D" id="3.40.190.290">
    <property type="match status" value="1"/>
</dbReference>
<dbReference type="STRING" id="54915.ADS79_32560"/>
<dbReference type="GO" id="GO:0005829">
    <property type="term" value="C:cytosol"/>
    <property type="evidence" value="ECO:0007669"/>
    <property type="project" value="TreeGrafter"/>
</dbReference>
<evidence type="ECO:0000313" key="9">
    <source>
        <dbReference type="Proteomes" id="UP000319578"/>
    </source>
</evidence>
<dbReference type="InterPro" id="IPR036390">
    <property type="entry name" value="WH_DNA-bd_sf"/>
</dbReference>
<evidence type="ECO:0000256" key="4">
    <source>
        <dbReference type="ARBA" id="ARBA00023163"/>
    </source>
</evidence>
<dbReference type="CDD" id="cd05466">
    <property type="entry name" value="PBP2_LTTR_substrate"/>
    <property type="match status" value="1"/>
</dbReference>
<name>A0A0K9YJ22_9BACL</name>
<reference evidence="8" key="1">
    <citation type="submission" date="2015-07" db="EMBL/GenBank/DDBJ databases">
        <title>Genome sequencing project for genomic taxonomy and phylogenomics of Bacillus-like bacteria.</title>
        <authorList>
            <person name="Liu B."/>
            <person name="Wang J."/>
            <person name="Zhu Y."/>
            <person name="Liu G."/>
            <person name="Chen Q."/>
            <person name="Chen Z."/>
            <person name="Lan J."/>
            <person name="Che J."/>
            <person name="Ge C."/>
            <person name="Shi H."/>
            <person name="Pan Z."/>
            <person name="Liu X."/>
        </authorList>
    </citation>
    <scope>NUCLEOTIDE SEQUENCE [LARGE SCALE GENOMIC DNA]</scope>
    <source>
        <strain evidence="8">DSM 9887</strain>
    </source>
</reference>
<dbReference type="InterPro" id="IPR000847">
    <property type="entry name" value="LysR_HTH_N"/>
</dbReference>
<gene>
    <name evidence="6" type="primary">bsdA_2</name>
    <name evidence="7" type="ORF">ADS79_32560</name>
    <name evidence="6" type="ORF">BRE01_29120</name>
</gene>
<evidence type="ECO:0000313" key="6">
    <source>
        <dbReference type="EMBL" id="GED69210.1"/>
    </source>
</evidence>
<dbReference type="SUPFAM" id="SSF46785">
    <property type="entry name" value="Winged helix' DNA-binding domain"/>
    <property type="match status" value="1"/>
</dbReference>
<dbReference type="Proteomes" id="UP000036834">
    <property type="component" value="Unassembled WGS sequence"/>
</dbReference>
<dbReference type="FunFam" id="1.10.10.10:FF:000001">
    <property type="entry name" value="LysR family transcriptional regulator"/>
    <property type="match status" value="1"/>
</dbReference>
<dbReference type="Proteomes" id="UP000319578">
    <property type="component" value="Unassembled WGS sequence"/>
</dbReference>
<dbReference type="AlphaFoldDB" id="A0A0K9YJ22"/>
<sequence length="304" mass="34318">MNMKQLRYFIAIAEEKKISAAAKRLHMAQPPLSQQLKNLEQDLGVELVIRHQKGLELTEAGINLYKHALQMVKYMEESRLEVKEVSEGVRGKLSIGVNTLSSDLLAPHLRKFSDRYPHMTYKIQQNESAQLCKLIKERTIELAIVRFPLALEDFSILHLKQEPFFFVSSAQDARCAHTISFEEMQAYPMILPSTGGLGVYHLILEEFARRKLEINLLSECSDIPLLLELVSSGFGATIVPEVVLKMHKGHHLKVTRIAEPNLSAGSGLIWLKDHYLSVAARNFIEQLRAATPTTGIGQTHEKIT</sequence>
<dbReference type="PANTHER" id="PTHR30419">
    <property type="entry name" value="HTH-TYPE TRANSCRIPTIONAL REGULATOR YBHD"/>
    <property type="match status" value="1"/>
</dbReference>
<dbReference type="PRINTS" id="PR00039">
    <property type="entry name" value="HTHLYSR"/>
</dbReference>
<accession>A0A0K9YJ22</accession>
<keyword evidence="2" id="KW-0805">Transcription regulation</keyword>
<dbReference type="PATRIC" id="fig|54915.3.peg.621"/>
<evidence type="ECO:0000256" key="3">
    <source>
        <dbReference type="ARBA" id="ARBA00023125"/>
    </source>
</evidence>
<dbReference type="PANTHER" id="PTHR30419:SF28">
    <property type="entry name" value="HTH-TYPE TRANSCRIPTIONAL REGULATOR BSDA"/>
    <property type="match status" value="1"/>
</dbReference>
<keyword evidence="4" id="KW-0804">Transcription</keyword>
<protein>
    <submittedName>
        <fullName evidence="6">HTH-type transcriptional regulator BsdA</fullName>
    </submittedName>
    <submittedName>
        <fullName evidence="7">LysR family transcriptional regulator</fullName>
    </submittedName>
</protein>
<evidence type="ECO:0000259" key="5">
    <source>
        <dbReference type="PROSITE" id="PS50931"/>
    </source>
</evidence>
<evidence type="ECO:0000313" key="7">
    <source>
        <dbReference type="EMBL" id="KNB68702.1"/>
    </source>
</evidence>
<dbReference type="InterPro" id="IPR050950">
    <property type="entry name" value="HTH-type_LysR_regulators"/>
</dbReference>
<dbReference type="Pfam" id="PF03466">
    <property type="entry name" value="LysR_substrate"/>
    <property type="match status" value="1"/>
</dbReference>
<keyword evidence="3" id="KW-0238">DNA-binding</keyword>
<evidence type="ECO:0000256" key="2">
    <source>
        <dbReference type="ARBA" id="ARBA00023015"/>
    </source>
</evidence>
<dbReference type="EMBL" id="LGIQ01000017">
    <property type="protein sequence ID" value="KNB68702.1"/>
    <property type="molecule type" value="Genomic_DNA"/>
</dbReference>
<dbReference type="Gene3D" id="1.10.10.10">
    <property type="entry name" value="Winged helix-like DNA-binding domain superfamily/Winged helix DNA-binding domain"/>
    <property type="match status" value="1"/>
</dbReference>
<evidence type="ECO:0000313" key="8">
    <source>
        <dbReference type="Proteomes" id="UP000036834"/>
    </source>
</evidence>
<evidence type="ECO:0000256" key="1">
    <source>
        <dbReference type="ARBA" id="ARBA00009437"/>
    </source>
</evidence>
<feature type="domain" description="HTH lysR-type" evidence="5">
    <location>
        <begin position="1"/>
        <end position="58"/>
    </location>
</feature>
<proteinExistence type="inferred from homology"/>
<dbReference type="InterPro" id="IPR005119">
    <property type="entry name" value="LysR_subst-bd"/>
</dbReference>
<dbReference type="Pfam" id="PF00126">
    <property type="entry name" value="HTH_1"/>
    <property type="match status" value="1"/>
</dbReference>